<dbReference type="Gene3D" id="2.60.40.10">
    <property type="entry name" value="Immunoglobulins"/>
    <property type="match status" value="1"/>
</dbReference>
<keyword evidence="3" id="KW-1185">Reference proteome</keyword>
<dbReference type="Pfam" id="PF17957">
    <property type="entry name" value="Big_7"/>
    <property type="match status" value="1"/>
</dbReference>
<dbReference type="EMBL" id="NHMK01000033">
    <property type="protein sequence ID" value="OWL93606.1"/>
    <property type="molecule type" value="Genomic_DNA"/>
</dbReference>
<dbReference type="InterPro" id="IPR013783">
    <property type="entry name" value="Ig-like_fold"/>
</dbReference>
<evidence type="ECO:0000313" key="2">
    <source>
        <dbReference type="EMBL" id="OWL93606.1"/>
    </source>
</evidence>
<feature type="domain" description="Peptidase C-terminal archaeal/bacterial" evidence="1">
    <location>
        <begin position="195"/>
        <end position="268"/>
    </location>
</feature>
<organism evidence="2 3">
    <name type="scientific">Deinococcus indicus</name>
    <dbReference type="NCBI Taxonomy" id="223556"/>
    <lineage>
        <taxon>Bacteria</taxon>
        <taxon>Thermotogati</taxon>
        <taxon>Deinococcota</taxon>
        <taxon>Deinococci</taxon>
        <taxon>Deinococcales</taxon>
        <taxon>Deinococcaceae</taxon>
        <taxon>Deinococcus</taxon>
    </lineage>
</organism>
<evidence type="ECO:0000259" key="1">
    <source>
        <dbReference type="Pfam" id="PF04151"/>
    </source>
</evidence>
<dbReference type="Gene3D" id="2.60.120.380">
    <property type="match status" value="1"/>
</dbReference>
<sequence length="294" mass="30836">MSVIFVFHSNTNPDSTSGACTVTSAGFPPQFAFLKAHVPHRYQGVPMKRFGALPLLALTGALLTACTTSVGDIAIPALTVTVAPNPLVSAGPVAFKATATDQSGISKVEFYDNGTLVSTDTSAPYEASKSYTFADNGSRTIMVKAYDGSGNVATKTAPLTVAIADRNEPNDSVAAATALTVGTPVKGAVAAQGRDYDYFKFTAKAGDPLKLTVKTGSVDPKSTLDPYVMILMPDGKTVLEKDDDGGSAMESEIRFNVPVDGTYTVVLTSFNIHNDATATDDLATNTYELLLSRR</sequence>
<dbReference type="InterPro" id="IPR007280">
    <property type="entry name" value="Peptidase_C_arc/bac"/>
</dbReference>
<name>A0A246BEG3_9DEIO</name>
<comment type="caution">
    <text evidence="2">The sequence shown here is derived from an EMBL/GenBank/DDBJ whole genome shotgun (WGS) entry which is preliminary data.</text>
</comment>
<dbReference type="OrthoDB" id="71555at2"/>
<dbReference type="Pfam" id="PF04151">
    <property type="entry name" value="PPC"/>
    <property type="match status" value="1"/>
</dbReference>
<proteinExistence type="predicted"/>
<dbReference type="SUPFAM" id="SSF89260">
    <property type="entry name" value="Collagen-binding domain"/>
    <property type="match status" value="1"/>
</dbReference>
<dbReference type="Proteomes" id="UP000197208">
    <property type="component" value="Unassembled WGS sequence"/>
</dbReference>
<dbReference type="AlphaFoldDB" id="A0A246BEG3"/>
<reference evidence="2 3" key="1">
    <citation type="submission" date="2017-05" db="EMBL/GenBank/DDBJ databases">
        <title>De novo genome assembly of Deniococcus indicus strain DR1.</title>
        <authorList>
            <person name="Chauhan D."/>
            <person name="Yennamalli R.M."/>
            <person name="Priyadarshini R."/>
        </authorList>
    </citation>
    <scope>NUCLEOTIDE SEQUENCE [LARGE SCALE GENOMIC DNA]</scope>
    <source>
        <strain evidence="2 3">DR1</strain>
    </source>
</reference>
<protein>
    <recommendedName>
        <fullName evidence="1">Peptidase C-terminal archaeal/bacterial domain-containing protein</fullName>
    </recommendedName>
</protein>
<accession>A0A246BEG3</accession>
<evidence type="ECO:0000313" key="3">
    <source>
        <dbReference type="Proteomes" id="UP000197208"/>
    </source>
</evidence>
<gene>
    <name evidence="2" type="ORF">CBQ26_19215</name>
</gene>